<dbReference type="WBParaSite" id="L893_g11570.t1">
    <property type="protein sequence ID" value="L893_g11570.t1"/>
    <property type="gene ID" value="L893_g11570"/>
</dbReference>
<dbReference type="Proteomes" id="UP000095287">
    <property type="component" value="Unplaced"/>
</dbReference>
<organism evidence="1 2">
    <name type="scientific">Steinernema glaseri</name>
    <dbReference type="NCBI Taxonomy" id="37863"/>
    <lineage>
        <taxon>Eukaryota</taxon>
        <taxon>Metazoa</taxon>
        <taxon>Ecdysozoa</taxon>
        <taxon>Nematoda</taxon>
        <taxon>Chromadorea</taxon>
        <taxon>Rhabditida</taxon>
        <taxon>Tylenchina</taxon>
        <taxon>Panagrolaimomorpha</taxon>
        <taxon>Strongyloidoidea</taxon>
        <taxon>Steinernematidae</taxon>
        <taxon>Steinernema</taxon>
    </lineage>
</organism>
<evidence type="ECO:0000313" key="2">
    <source>
        <dbReference type="WBParaSite" id="L893_g11570.t1"/>
    </source>
</evidence>
<accession>A0A1I7Y133</accession>
<protein>
    <submittedName>
        <fullName evidence="2">DUF4764 domain-containing protein</fullName>
    </submittedName>
</protein>
<evidence type="ECO:0000313" key="1">
    <source>
        <dbReference type="Proteomes" id="UP000095287"/>
    </source>
</evidence>
<keyword evidence="1" id="KW-1185">Reference proteome</keyword>
<sequence length="375" mass="40828">MDHHESELIVSSEGHVYESESHTGISEQKHLLVDCPGATDIVHVEEGDVIVTENGTVEVVSGEGEVIITDNGLVAVCPAAPEENRVLNGEHFFDRKLVLEEVTCPGVEEDLLAPVAVCPGLPAEEETHVAPVAVCPGFPAEEESHVAPVAVCPGAPTEEESQVAPVAVCPGFTESAAPEAVEEGQIYVTESGPVEVQEAKHHEEDKSTSTFGIGALLQKVLGSWNSHAEPETEDNVETGLPVSSVIVVGDRTEEIFADTVDLYEFDGYGDLISDLKWTAVKEINLQSKDLLYLFPTKVHRTTSQQNVTGLGELFTICLEVVQTEHLKRTINLDSVKEHHKKLKIKKNGLCSICKVQIYKEQDIEKVVNCEIINWN</sequence>
<proteinExistence type="predicted"/>
<name>A0A1I7Y133_9BILA</name>
<dbReference type="AlphaFoldDB" id="A0A1I7Y133"/>
<reference evidence="2" key="1">
    <citation type="submission" date="2016-11" db="UniProtKB">
        <authorList>
            <consortium name="WormBaseParasite"/>
        </authorList>
    </citation>
    <scope>IDENTIFICATION</scope>
</reference>
<dbReference type="Gene3D" id="3.10.450.10">
    <property type="match status" value="1"/>
</dbReference>